<dbReference type="Proteomes" id="UP000639006">
    <property type="component" value="Unassembled WGS sequence"/>
</dbReference>
<dbReference type="PANTHER" id="PTHR45663">
    <property type="entry name" value="GEO12009P1"/>
    <property type="match status" value="1"/>
</dbReference>
<comment type="caution">
    <text evidence="7">The sequence shown here is derived from an EMBL/GenBank/DDBJ whole genome shotgun (WGS) entry which is preliminary data.</text>
</comment>
<keyword evidence="1" id="KW-0813">Transport</keyword>
<keyword evidence="4" id="KW-0676">Redox-active center</keyword>
<name>A0A811TAZ1_9EURY</name>
<evidence type="ECO:0000259" key="5">
    <source>
        <dbReference type="PROSITE" id="PS51352"/>
    </source>
</evidence>
<gene>
    <name evidence="7" type="ORF">DIAAKJNI_00341</name>
    <name evidence="6" type="ORF">KFBDDELM_00195</name>
</gene>
<dbReference type="PANTHER" id="PTHR45663:SF11">
    <property type="entry name" value="GEO12009P1"/>
    <property type="match status" value="1"/>
</dbReference>
<reference evidence="7" key="1">
    <citation type="submission" date="2020-10" db="EMBL/GenBank/DDBJ databases">
        <authorList>
            <person name="Hahn C.J."/>
            <person name="Laso-Perez R."/>
            <person name="Vulcano F."/>
            <person name="Vaziourakis K.-M."/>
            <person name="Stokke R."/>
            <person name="Steen I.H."/>
            <person name="Teske A."/>
            <person name="Boetius A."/>
            <person name="Liebeke M."/>
            <person name="Amann R."/>
            <person name="Knittel K."/>
        </authorList>
    </citation>
    <scope>NUCLEOTIDE SEQUENCE</scope>
    <source>
        <strain evidence="6">Gfbio:e3339647-f889-4370-9287-4fb5cb688e4c:AG392E03_GoMArc1</strain>
        <strain evidence="7">Gfbio:e3339647-f889-4370-9287-4fb5cb688e4c:AG392M11_GoMArc1</strain>
    </source>
</reference>
<dbReference type="FunFam" id="3.40.30.10:FF:000001">
    <property type="entry name" value="Thioredoxin"/>
    <property type="match status" value="1"/>
</dbReference>
<dbReference type="PROSITE" id="PS51352">
    <property type="entry name" value="THIOREDOXIN_2"/>
    <property type="match status" value="1"/>
</dbReference>
<dbReference type="CDD" id="cd02947">
    <property type="entry name" value="TRX_family"/>
    <property type="match status" value="1"/>
</dbReference>
<keyword evidence="3" id="KW-1015">Disulfide bond</keyword>
<dbReference type="PRINTS" id="PR00421">
    <property type="entry name" value="THIOREDOXIN"/>
</dbReference>
<dbReference type="InterPro" id="IPR013766">
    <property type="entry name" value="Thioredoxin_domain"/>
</dbReference>
<organism evidence="7 8">
    <name type="scientific">Candidatus Argoarchaeum ethanivorans</name>
    <dbReference type="NCBI Taxonomy" id="2608793"/>
    <lineage>
        <taxon>Archaea</taxon>
        <taxon>Methanobacteriati</taxon>
        <taxon>Methanobacteriota</taxon>
        <taxon>Stenosarchaea group</taxon>
        <taxon>Methanomicrobia</taxon>
        <taxon>Methanosarcinales</taxon>
        <taxon>Methanosarcinales incertae sedis</taxon>
        <taxon>GOM Arc I cluster</taxon>
        <taxon>Candidatus Argoarchaeum</taxon>
    </lineage>
</organism>
<dbReference type="Pfam" id="PF00085">
    <property type="entry name" value="Thioredoxin"/>
    <property type="match status" value="1"/>
</dbReference>
<evidence type="ECO:0000256" key="4">
    <source>
        <dbReference type="ARBA" id="ARBA00023284"/>
    </source>
</evidence>
<evidence type="ECO:0000256" key="2">
    <source>
        <dbReference type="ARBA" id="ARBA00022982"/>
    </source>
</evidence>
<dbReference type="NCBIfam" id="TIGR01068">
    <property type="entry name" value="thioredoxin"/>
    <property type="match status" value="1"/>
</dbReference>
<dbReference type="InterPro" id="IPR036249">
    <property type="entry name" value="Thioredoxin-like_sf"/>
</dbReference>
<feature type="domain" description="Thioredoxin" evidence="5">
    <location>
        <begin position="19"/>
        <end position="136"/>
    </location>
</feature>
<dbReference type="EMBL" id="CAJHIN010000010">
    <property type="protein sequence ID" value="CAD6490313.1"/>
    <property type="molecule type" value="Genomic_DNA"/>
</dbReference>
<evidence type="ECO:0000313" key="8">
    <source>
        <dbReference type="Proteomes" id="UP000639006"/>
    </source>
</evidence>
<dbReference type="SUPFAM" id="SSF52833">
    <property type="entry name" value="Thioredoxin-like"/>
    <property type="match status" value="1"/>
</dbReference>
<evidence type="ECO:0000256" key="1">
    <source>
        <dbReference type="ARBA" id="ARBA00022448"/>
    </source>
</evidence>
<evidence type="ECO:0000313" key="7">
    <source>
        <dbReference type="EMBL" id="CAD6492639.1"/>
    </source>
</evidence>
<dbReference type="AlphaFoldDB" id="A0A811TAZ1"/>
<dbReference type="Proteomes" id="UP000606624">
    <property type="component" value="Unassembled WGS sequence"/>
</dbReference>
<sequence length="136" mass="15496">MDELEQIRKKKLDEIKKRFSPGTASKTEEATASPVRITDTNFDETVRKYQLVVIDCWATWCKPCQMIGPIIDAMAKDYAGKIVFGKLNVDESPRSSRKYGIMSIPALLVFKNGQLIDQIIGAMPRNMLEPKIKRYL</sequence>
<dbReference type="GO" id="GO:0005737">
    <property type="term" value="C:cytoplasm"/>
    <property type="evidence" value="ECO:0007669"/>
    <property type="project" value="TreeGrafter"/>
</dbReference>
<dbReference type="EMBL" id="CAJHIQ010000016">
    <property type="protein sequence ID" value="CAD6492639.1"/>
    <property type="molecule type" value="Genomic_DNA"/>
</dbReference>
<evidence type="ECO:0000313" key="6">
    <source>
        <dbReference type="EMBL" id="CAD6490313.1"/>
    </source>
</evidence>
<dbReference type="GO" id="GO:0015035">
    <property type="term" value="F:protein-disulfide reductase activity"/>
    <property type="evidence" value="ECO:0007669"/>
    <property type="project" value="InterPro"/>
</dbReference>
<proteinExistence type="predicted"/>
<accession>A0A811TAZ1</accession>
<dbReference type="Gene3D" id="3.40.30.10">
    <property type="entry name" value="Glutaredoxin"/>
    <property type="match status" value="1"/>
</dbReference>
<protein>
    <submittedName>
        <fullName evidence="7">Thioredoxin</fullName>
    </submittedName>
</protein>
<dbReference type="InterPro" id="IPR005746">
    <property type="entry name" value="Thioredoxin"/>
</dbReference>
<keyword evidence="2" id="KW-0249">Electron transport</keyword>
<evidence type="ECO:0000256" key="3">
    <source>
        <dbReference type="ARBA" id="ARBA00023157"/>
    </source>
</evidence>